<feature type="compositionally biased region" description="Polar residues" evidence="1">
    <location>
        <begin position="408"/>
        <end position="429"/>
    </location>
</feature>
<gene>
    <name evidence="2" type="ORF">DERYTH_LOCUS2914</name>
</gene>
<feature type="compositionally biased region" description="Low complexity" evidence="1">
    <location>
        <begin position="435"/>
        <end position="449"/>
    </location>
</feature>
<feature type="region of interest" description="Disordered" evidence="1">
    <location>
        <begin position="408"/>
        <end position="458"/>
    </location>
</feature>
<evidence type="ECO:0000313" key="2">
    <source>
        <dbReference type="EMBL" id="CAG8501288.1"/>
    </source>
</evidence>
<comment type="caution">
    <text evidence="2">The sequence shown here is derived from an EMBL/GenBank/DDBJ whole genome shotgun (WGS) entry which is preliminary data.</text>
</comment>
<proteinExistence type="predicted"/>
<protein>
    <submittedName>
        <fullName evidence="2">19530_t:CDS:1</fullName>
    </submittedName>
</protein>
<organism evidence="2 3">
    <name type="scientific">Dentiscutata erythropus</name>
    <dbReference type="NCBI Taxonomy" id="1348616"/>
    <lineage>
        <taxon>Eukaryota</taxon>
        <taxon>Fungi</taxon>
        <taxon>Fungi incertae sedis</taxon>
        <taxon>Mucoromycota</taxon>
        <taxon>Glomeromycotina</taxon>
        <taxon>Glomeromycetes</taxon>
        <taxon>Diversisporales</taxon>
        <taxon>Gigasporaceae</taxon>
        <taxon>Dentiscutata</taxon>
    </lineage>
</organism>
<name>A0A9N9F029_9GLOM</name>
<dbReference type="EMBL" id="CAJVPY010000971">
    <property type="protein sequence ID" value="CAG8501288.1"/>
    <property type="molecule type" value="Genomic_DNA"/>
</dbReference>
<evidence type="ECO:0000313" key="3">
    <source>
        <dbReference type="Proteomes" id="UP000789405"/>
    </source>
</evidence>
<sequence length="458" mass="51196">MPFGYYLIEGITKMMFQKLNSIKPGTSAAIQFQCWQREVSKVLSLSKRLPEASTFASLHLLQVCHNFVSADPISISNMKEIMKAGKGSKGPDIFNQKFIETIFSLMKKLPNNNENSILKLSFINECLDMVPKNSPSHKDLYQNMFSQKPFHFMSPIIIRVLKCEEKDSSFTTLHSLNNKASFNLFFTSLKKKDSADKSLIALIGFIISRLHIIRASRDWTEEEKKIAEFLKEKVDHSSVPSTIYKQTINNIISNNHSLLRINQNVTNSELLVKSVIGHVIALHASIPAESTPLAYMLHNLNNCSDLFIPTCVSDTEVLDSNKDNEPLSLYFGDPTLNLWASWINEEVVDNCFPENLLVKHIFEAFMLVSARIEAIKKQLPSATKTAATNSPPITKVVTSKKAPKTISKSTSTLFATRKSNPKISSSSGARSLEATASKTQLTKTSTSQVQKKDTVKKG</sequence>
<dbReference type="Proteomes" id="UP000789405">
    <property type="component" value="Unassembled WGS sequence"/>
</dbReference>
<evidence type="ECO:0000256" key="1">
    <source>
        <dbReference type="SAM" id="MobiDB-lite"/>
    </source>
</evidence>
<dbReference type="OrthoDB" id="2423195at2759"/>
<reference evidence="2" key="1">
    <citation type="submission" date="2021-06" db="EMBL/GenBank/DDBJ databases">
        <authorList>
            <person name="Kallberg Y."/>
            <person name="Tangrot J."/>
            <person name="Rosling A."/>
        </authorList>
    </citation>
    <scope>NUCLEOTIDE SEQUENCE</scope>
    <source>
        <strain evidence="2">MA453B</strain>
    </source>
</reference>
<accession>A0A9N9F029</accession>
<keyword evidence="3" id="KW-1185">Reference proteome</keyword>
<dbReference type="AlphaFoldDB" id="A0A9N9F029"/>